<proteinExistence type="predicted"/>
<evidence type="ECO:0000259" key="2">
    <source>
        <dbReference type="PROSITE" id="PS50937"/>
    </source>
</evidence>
<evidence type="ECO:0000256" key="1">
    <source>
        <dbReference type="ARBA" id="ARBA00023125"/>
    </source>
</evidence>
<reference evidence="3 4" key="1">
    <citation type="submission" date="2020-08" db="EMBL/GenBank/DDBJ databases">
        <title>Sequencing the genomes of 1000 actinobacteria strains.</title>
        <authorList>
            <person name="Klenk H.-P."/>
        </authorList>
    </citation>
    <scope>NUCLEOTIDE SEQUENCE [LARGE SCALE GENOMIC DNA]</scope>
    <source>
        <strain evidence="3 4">DSM 43582</strain>
    </source>
</reference>
<evidence type="ECO:0000313" key="4">
    <source>
        <dbReference type="Proteomes" id="UP000540412"/>
    </source>
</evidence>
<dbReference type="GO" id="GO:0003700">
    <property type="term" value="F:DNA-binding transcription factor activity"/>
    <property type="evidence" value="ECO:0007669"/>
    <property type="project" value="InterPro"/>
</dbReference>
<dbReference type="AlphaFoldDB" id="A0A7W9PMG2"/>
<gene>
    <name evidence="3" type="ORF">BJY24_007698</name>
</gene>
<dbReference type="EMBL" id="JACHIT010000002">
    <property type="protein sequence ID" value="MBB5918786.1"/>
    <property type="molecule type" value="Genomic_DNA"/>
</dbReference>
<dbReference type="Gene3D" id="1.10.1660.10">
    <property type="match status" value="1"/>
</dbReference>
<dbReference type="PROSITE" id="PS50937">
    <property type="entry name" value="HTH_MERR_2"/>
    <property type="match status" value="1"/>
</dbReference>
<feature type="domain" description="HTH merR-type" evidence="2">
    <location>
        <begin position="5"/>
        <end position="73"/>
    </location>
</feature>
<dbReference type="InterPro" id="IPR047057">
    <property type="entry name" value="MerR_fam"/>
</dbReference>
<dbReference type="Proteomes" id="UP000540412">
    <property type="component" value="Unassembled WGS sequence"/>
</dbReference>
<evidence type="ECO:0000313" key="3">
    <source>
        <dbReference type="EMBL" id="MBB5918786.1"/>
    </source>
</evidence>
<accession>A0A7W9PMG2</accession>
<dbReference type="RefSeq" id="WP_051163035.1">
    <property type="nucleotide sequence ID" value="NZ_JACHIT010000002.1"/>
</dbReference>
<dbReference type="PANTHER" id="PTHR30204">
    <property type="entry name" value="REDOX-CYCLING DRUG-SENSING TRANSCRIPTIONAL ACTIVATOR SOXR"/>
    <property type="match status" value="1"/>
</dbReference>
<dbReference type="GO" id="GO:0003677">
    <property type="term" value="F:DNA binding"/>
    <property type="evidence" value="ECO:0007669"/>
    <property type="project" value="UniProtKB-KW"/>
</dbReference>
<organism evidence="3 4">
    <name type="scientific">Nocardia transvalensis</name>
    <dbReference type="NCBI Taxonomy" id="37333"/>
    <lineage>
        <taxon>Bacteria</taxon>
        <taxon>Bacillati</taxon>
        <taxon>Actinomycetota</taxon>
        <taxon>Actinomycetes</taxon>
        <taxon>Mycobacteriales</taxon>
        <taxon>Nocardiaceae</taxon>
        <taxon>Nocardia</taxon>
    </lineage>
</organism>
<protein>
    <submittedName>
        <fullName evidence="3">DNA-binding transcriptional MerR regulator</fullName>
    </submittedName>
</protein>
<comment type="caution">
    <text evidence="3">The sequence shown here is derived from an EMBL/GenBank/DDBJ whole genome shotgun (WGS) entry which is preliminary data.</text>
</comment>
<dbReference type="SMART" id="SM00422">
    <property type="entry name" value="HTH_MERR"/>
    <property type="match status" value="1"/>
</dbReference>
<keyword evidence="1 3" id="KW-0238">DNA-binding</keyword>
<sequence>MAAVEYTIDELARAADTTVRSVRVYHERGLLPSPEVRGRIGYYDTDHLSRLQTISRLLSRGMKLNGIRELLDAWDRGDGLAEVLGVTDQPAAPASHHQEISTDLLPHSELPGYVREALDSGKDPLDAYQITNPRCWDLATRLVDSGLSEIDAIQLVERLRQDCNHIADRCAAEILYLLAGQKYGQQADHGPKDRAKLESELAFAHLIATRAAAELIDQAFARHADASAWPATTPMADGTIPFFRAANRTGQAAAE</sequence>
<dbReference type="SUPFAM" id="SSF46955">
    <property type="entry name" value="Putative DNA-binding domain"/>
    <property type="match status" value="1"/>
</dbReference>
<dbReference type="InterPro" id="IPR009061">
    <property type="entry name" value="DNA-bd_dom_put_sf"/>
</dbReference>
<dbReference type="PANTHER" id="PTHR30204:SF93">
    <property type="entry name" value="HTH MERR-TYPE DOMAIN-CONTAINING PROTEIN"/>
    <property type="match status" value="1"/>
</dbReference>
<name>A0A7W9PMG2_9NOCA</name>
<dbReference type="Pfam" id="PF13411">
    <property type="entry name" value="MerR_1"/>
    <property type="match status" value="1"/>
</dbReference>
<keyword evidence="4" id="KW-1185">Reference proteome</keyword>
<dbReference type="InterPro" id="IPR000551">
    <property type="entry name" value="MerR-type_HTH_dom"/>
</dbReference>